<keyword evidence="2" id="KW-1185">Reference proteome</keyword>
<protein>
    <submittedName>
        <fullName evidence="1">Uncharacterized protein</fullName>
    </submittedName>
</protein>
<gene>
    <name evidence="1" type="ORF">CASFOL_043153</name>
</gene>
<name>A0ABD3B7X4_9LAMI</name>
<dbReference type="AlphaFoldDB" id="A0ABD3B7X4"/>
<organism evidence="1 2">
    <name type="scientific">Castilleja foliolosa</name>
    <dbReference type="NCBI Taxonomy" id="1961234"/>
    <lineage>
        <taxon>Eukaryota</taxon>
        <taxon>Viridiplantae</taxon>
        <taxon>Streptophyta</taxon>
        <taxon>Embryophyta</taxon>
        <taxon>Tracheophyta</taxon>
        <taxon>Spermatophyta</taxon>
        <taxon>Magnoliopsida</taxon>
        <taxon>eudicotyledons</taxon>
        <taxon>Gunneridae</taxon>
        <taxon>Pentapetalae</taxon>
        <taxon>asterids</taxon>
        <taxon>lamiids</taxon>
        <taxon>Lamiales</taxon>
        <taxon>Orobanchaceae</taxon>
        <taxon>Pedicularideae</taxon>
        <taxon>Castillejinae</taxon>
        <taxon>Castilleja</taxon>
    </lineage>
</organism>
<evidence type="ECO:0000313" key="1">
    <source>
        <dbReference type="EMBL" id="KAL3613007.1"/>
    </source>
</evidence>
<sequence>MDAHSFYLLGLNTLVEPVVDNGRLSAETSLYQHQKQKPLSAPGREWRAALRAGNSSTGSTKVRIST</sequence>
<accession>A0ABD3B7X4</accession>
<evidence type="ECO:0000313" key="2">
    <source>
        <dbReference type="Proteomes" id="UP001632038"/>
    </source>
</evidence>
<reference evidence="2" key="1">
    <citation type="journal article" date="2024" name="IScience">
        <title>Strigolactones Initiate the Formation of Haustorium-like Structures in Castilleja.</title>
        <authorList>
            <person name="Buerger M."/>
            <person name="Peterson D."/>
            <person name="Chory J."/>
        </authorList>
    </citation>
    <scope>NUCLEOTIDE SEQUENCE [LARGE SCALE GENOMIC DNA]</scope>
</reference>
<dbReference type="Proteomes" id="UP001632038">
    <property type="component" value="Unassembled WGS sequence"/>
</dbReference>
<proteinExistence type="predicted"/>
<comment type="caution">
    <text evidence="1">The sequence shown here is derived from an EMBL/GenBank/DDBJ whole genome shotgun (WGS) entry which is preliminary data.</text>
</comment>
<dbReference type="EMBL" id="JAVIJP010000439">
    <property type="protein sequence ID" value="KAL3613007.1"/>
    <property type="molecule type" value="Genomic_DNA"/>
</dbReference>